<reference evidence="1 3" key="1">
    <citation type="submission" date="2016-06" db="EMBL/GenBank/DDBJ databases">
        <authorList>
            <person name="Kjaerup R.B."/>
            <person name="Dalgaard T.S."/>
            <person name="Juul-Madsen H.R."/>
        </authorList>
    </citation>
    <scope>NUCLEOTIDE SEQUENCE [LARGE SCALE GENOMIC DNA]</scope>
    <source>
        <strain evidence="1">Orrdi1</strain>
    </source>
</reference>
<accession>A0A1C3K0M7</accession>
<dbReference type="KEGG" id="odi:ODI_R0800"/>
<dbReference type="InterPro" id="IPR038706">
    <property type="entry name" value="Type_VI_SciN-like_sf"/>
</dbReference>
<keyword evidence="1" id="KW-0472">Membrane</keyword>
<dbReference type="Pfam" id="PF12790">
    <property type="entry name" value="T6SS-SciN"/>
    <property type="match status" value="1"/>
</dbReference>
<evidence type="ECO:0000313" key="2">
    <source>
        <dbReference type="EMBL" id="SOE47369.1"/>
    </source>
</evidence>
<proteinExistence type="predicted"/>
<organism evidence="1 3">
    <name type="scientific">Orrella dioscoreae</name>
    <dbReference type="NCBI Taxonomy" id="1851544"/>
    <lineage>
        <taxon>Bacteria</taxon>
        <taxon>Pseudomonadati</taxon>
        <taxon>Pseudomonadota</taxon>
        <taxon>Betaproteobacteria</taxon>
        <taxon>Burkholderiales</taxon>
        <taxon>Alcaligenaceae</taxon>
        <taxon>Orrella</taxon>
    </lineage>
</organism>
<dbReference type="STRING" id="1851544.ODI_03396"/>
<dbReference type="EMBL" id="FLRC01000013">
    <property type="protein sequence ID" value="SBT25060.1"/>
    <property type="molecule type" value="Genomic_DNA"/>
</dbReference>
<dbReference type="Proteomes" id="UP000078558">
    <property type="component" value="Chromosome I"/>
</dbReference>
<dbReference type="NCBIfam" id="TIGR03352">
    <property type="entry name" value="VI_chp_3"/>
    <property type="match status" value="1"/>
</dbReference>
<dbReference type="InterPro" id="IPR017734">
    <property type="entry name" value="T6SS_SciN"/>
</dbReference>
<reference evidence="2 3" key="2">
    <citation type="submission" date="2017-08" db="EMBL/GenBank/DDBJ databases">
        <authorList>
            <person name="de Groot N.N."/>
        </authorList>
    </citation>
    <scope>NUCLEOTIDE SEQUENCE [LARGE SCALE GENOMIC DNA]</scope>
    <source>
        <strain evidence="2">Orrdi1</strain>
    </source>
</reference>
<sequence>MRAPVNQLIDPAQEKAALGDSLIASREVPLMPGQRIESIEKVPPTAPYIAVAGLFFSPAPQRWKFVFRADEARSTGLMIAAHACALTVTQGKPVPLPGMPAFDPSRLASVRCPAG</sequence>
<protein>
    <submittedName>
        <fullName evidence="1">PUTATIVE TRANSMEMBRANE PROTEIN</fullName>
    </submittedName>
</protein>
<dbReference type="AlphaFoldDB" id="A0A1C3K0M7"/>
<dbReference type="Gene3D" id="2.60.40.4150">
    <property type="entry name" value="Type VI secretion system, lipoprotein SciN"/>
    <property type="match status" value="1"/>
</dbReference>
<name>A0A1C3K0M7_9BURK</name>
<keyword evidence="1" id="KW-0812">Transmembrane</keyword>
<evidence type="ECO:0000313" key="1">
    <source>
        <dbReference type="EMBL" id="SBT25060.1"/>
    </source>
</evidence>
<keyword evidence="3" id="KW-1185">Reference proteome</keyword>
<dbReference type="EMBL" id="LT907988">
    <property type="protein sequence ID" value="SOE47369.1"/>
    <property type="molecule type" value="Genomic_DNA"/>
</dbReference>
<evidence type="ECO:0000313" key="3">
    <source>
        <dbReference type="Proteomes" id="UP000078558"/>
    </source>
</evidence>
<gene>
    <name evidence="1" type="ORF">ODI_03396</name>
    <name evidence="2" type="ORF">ODI_R0800</name>
</gene>